<dbReference type="VEuPathDB" id="FungiDB:SPRG_14034"/>
<protein>
    <recommendedName>
        <fullName evidence="4">Secreted protein</fullName>
    </recommendedName>
</protein>
<evidence type="ECO:0000256" key="1">
    <source>
        <dbReference type="SAM" id="SignalP"/>
    </source>
</evidence>
<gene>
    <name evidence="2" type="ORF">SPRG_14034</name>
</gene>
<dbReference type="AlphaFoldDB" id="A0A067BRQ8"/>
<dbReference type="RefSeq" id="XP_012208335.1">
    <property type="nucleotide sequence ID" value="XM_012352945.1"/>
</dbReference>
<proteinExistence type="predicted"/>
<feature type="chain" id="PRO_5001633688" description="Secreted protein" evidence="1">
    <location>
        <begin position="18"/>
        <end position="174"/>
    </location>
</feature>
<dbReference type="PROSITE" id="PS51257">
    <property type="entry name" value="PROKAR_LIPOPROTEIN"/>
    <property type="match status" value="1"/>
</dbReference>
<evidence type="ECO:0000313" key="2">
    <source>
        <dbReference type="EMBL" id="KDO20943.1"/>
    </source>
</evidence>
<dbReference type="GeneID" id="24135867"/>
<accession>A0A067BRQ8</accession>
<reference evidence="2 3" key="1">
    <citation type="journal article" date="2013" name="PLoS Genet.">
        <title>Distinctive expansion of potential virulence genes in the genome of the oomycete fish pathogen Saprolegnia parasitica.</title>
        <authorList>
            <person name="Jiang R.H."/>
            <person name="de Bruijn I."/>
            <person name="Haas B.J."/>
            <person name="Belmonte R."/>
            <person name="Lobach L."/>
            <person name="Christie J."/>
            <person name="van den Ackerveken G."/>
            <person name="Bottin A."/>
            <person name="Bulone V."/>
            <person name="Diaz-Moreno S.M."/>
            <person name="Dumas B."/>
            <person name="Fan L."/>
            <person name="Gaulin E."/>
            <person name="Govers F."/>
            <person name="Grenville-Briggs L.J."/>
            <person name="Horner N.R."/>
            <person name="Levin J.Z."/>
            <person name="Mammella M."/>
            <person name="Meijer H.J."/>
            <person name="Morris P."/>
            <person name="Nusbaum C."/>
            <person name="Oome S."/>
            <person name="Phillips A.J."/>
            <person name="van Rooyen D."/>
            <person name="Rzeszutek E."/>
            <person name="Saraiva M."/>
            <person name="Secombes C.J."/>
            <person name="Seidl M.F."/>
            <person name="Snel B."/>
            <person name="Stassen J.H."/>
            <person name="Sykes S."/>
            <person name="Tripathy S."/>
            <person name="van den Berg H."/>
            <person name="Vega-Arreguin J.C."/>
            <person name="Wawra S."/>
            <person name="Young S.K."/>
            <person name="Zeng Q."/>
            <person name="Dieguez-Uribeondo J."/>
            <person name="Russ C."/>
            <person name="Tyler B.M."/>
            <person name="van West P."/>
        </authorList>
    </citation>
    <scope>NUCLEOTIDE SEQUENCE [LARGE SCALE GENOMIC DNA]</scope>
    <source>
        <strain evidence="2 3">CBS 223.65</strain>
    </source>
</reference>
<dbReference type="EMBL" id="KK583299">
    <property type="protein sequence ID" value="KDO20943.1"/>
    <property type="molecule type" value="Genomic_DNA"/>
</dbReference>
<dbReference type="OrthoDB" id="10465807at2759"/>
<feature type="signal peptide" evidence="1">
    <location>
        <begin position="1"/>
        <end position="17"/>
    </location>
</feature>
<keyword evidence="1" id="KW-0732">Signal</keyword>
<dbReference type="KEGG" id="spar:SPRG_14034"/>
<dbReference type="Proteomes" id="UP000030745">
    <property type="component" value="Unassembled WGS sequence"/>
</dbReference>
<evidence type="ECO:0000313" key="3">
    <source>
        <dbReference type="Proteomes" id="UP000030745"/>
    </source>
</evidence>
<evidence type="ECO:0008006" key="4">
    <source>
        <dbReference type="Google" id="ProtNLM"/>
    </source>
</evidence>
<name>A0A067BRQ8_SAPPC</name>
<organism evidence="2 3">
    <name type="scientific">Saprolegnia parasitica (strain CBS 223.65)</name>
    <dbReference type="NCBI Taxonomy" id="695850"/>
    <lineage>
        <taxon>Eukaryota</taxon>
        <taxon>Sar</taxon>
        <taxon>Stramenopiles</taxon>
        <taxon>Oomycota</taxon>
        <taxon>Saprolegniomycetes</taxon>
        <taxon>Saprolegniales</taxon>
        <taxon>Saprolegniaceae</taxon>
        <taxon>Saprolegnia</taxon>
    </lineage>
</organism>
<keyword evidence="3" id="KW-1185">Reference proteome</keyword>
<dbReference type="OMA" id="VWYANAF"/>
<sequence>MKTCLLASTAYIAVATAASCTHEVRAVWYANAFQAVESNFASCAKDANVSLSTLKAGAVKNATQEMVDNLTKSPNCVAVFTSVHAASNAVLPPCLIGTMCGISATTSQFGALSYDQFVHVLLRTSKCTIPDDPLSAAPGIPSLPPSATASVPSSASTLGLGVVATGTLALALLY</sequence>